<dbReference type="NCBIfam" id="TIGR01730">
    <property type="entry name" value="RND_mfp"/>
    <property type="match status" value="1"/>
</dbReference>
<evidence type="ECO:0000259" key="3">
    <source>
        <dbReference type="Pfam" id="PF25876"/>
    </source>
</evidence>
<comment type="similarity">
    <text evidence="1">Belongs to the membrane fusion protein (MFP) (TC 8.A.1) family.</text>
</comment>
<gene>
    <name evidence="4" type="ORF">GCM10007914_09670</name>
</gene>
<dbReference type="Gene3D" id="2.40.420.20">
    <property type="match status" value="1"/>
</dbReference>
<proteinExistence type="inferred from homology"/>
<organism evidence="4 5">
    <name type="scientific">Pseudoalteromonas tetraodonis GFC</name>
    <dbReference type="NCBI Taxonomy" id="1315271"/>
    <lineage>
        <taxon>Bacteria</taxon>
        <taxon>Pseudomonadati</taxon>
        <taxon>Pseudomonadota</taxon>
        <taxon>Gammaproteobacteria</taxon>
        <taxon>Alteromonadales</taxon>
        <taxon>Pseudoalteromonadaceae</taxon>
        <taxon>Pseudoalteromonas</taxon>
    </lineage>
</organism>
<dbReference type="Proteomes" id="UP001161408">
    <property type="component" value="Unassembled WGS sequence"/>
</dbReference>
<sequence length="370" mass="40426">MNYIAVCFVIIFMLSGCSEEQVSEQKLKPVSVIELNKTKSFDSRILSGVIQPANTATLMFEVSGKVEDVFFEIGEAFEKGEPLARLEQTKYLLAVQEGEGQVSNAKAMLLNVKQDFERKASLVDDGAVSRAQYDVAKSQYESAKDKVEIAKVRLAMAKEELQDTTLIAPYAGTISKRNIEPSQQVSPNTSAFIIQGKENFEVSTLAPEAILSSLAIDKPAKVTISALDKTLNAKIKEIGTAAQGANAFPVILKISENDVADIRTGMSAEVQFKQQQEATDAFVVPVSAIMAQENNQHFVFKLLPTAQAESQQAGYVLQKITVDVVTFFAQKAQIKGDLKEGERIVNAGMAFLHDGQKVTLIEGEIKRLNP</sequence>
<dbReference type="Gene3D" id="2.40.30.170">
    <property type="match status" value="1"/>
</dbReference>
<dbReference type="GO" id="GO:1990281">
    <property type="term" value="C:efflux pump complex"/>
    <property type="evidence" value="ECO:0007669"/>
    <property type="project" value="TreeGrafter"/>
</dbReference>
<protein>
    <submittedName>
        <fullName evidence="4">Hemolysin secretion protein D</fullName>
    </submittedName>
</protein>
<comment type="caution">
    <text evidence="4">The sequence shown here is derived from an EMBL/GenBank/DDBJ whole genome shotgun (WGS) entry which is preliminary data.</text>
</comment>
<dbReference type="EMBL" id="BSNE01000003">
    <property type="protein sequence ID" value="GLQ02086.1"/>
    <property type="molecule type" value="Genomic_DNA"/>
</dbReference>
<reference evidence="4" key="2">
    <citation type="submission" date="2023-01" db="EMBL/GenBank/DDBJ databases">
        <title>Draft genome sequence of Pseudoalteromonas tetraodonis strain NBRC 103034.</title>
        <authorList>
            <person name="Sun Q."/>
            <person name="Mori K."/>
        </authorList>
    </citation>
    <scope>NUCLEOTIDE SEQUENCE</scope>
    <source>
        <strain evidence="4">NBRC 103034</strain>
    </source>
</reference>
<evidence type="ECO:0000256" key="2">
    <source>
        <dbReference type="SAM" id="Coils"/>
    </source>
</evidence>
<dbReference type="PANTHER" id="PTHR30469">
    <property type="entry name" value="MULTIDRUG RESISTANCE PROTEIN MDTA"/>
    <property type="match status" value="1"/>
</dbReference>
<dbReference type="SUPFAM" id="SSF111369">
    <property type="entry name" value="HlyD-like secretion proteins"/>
    <property type="match status" value="1"/>
</dbReference>
<dbReference type="Pfam" id="PF25876">
    <property type="entry name" value="HH_MFP_RND"/>
    <property type="match status" value="1"/>
</dbReference>
<feature type="coiled-coil region" evidence="2">
    <location>
        <begin position="133"/>
        <end position="160"/>
    </location>
</feature>
<dbReference type="GO" id="GO:0015562">
    <property type="term" value="F:efflux transmembrane transporter activity"/>
    <property type="evidence" value="ECO:0007669"/>
    <property type="project" value="TreeGrafter"/>
</dbReference>
<dbReference type="InterPro" id="IPR058624">
    <property type="entry name" value="MdtA-like_HH"/>
</dbReference>
<evidence type="ECO:0000256" key="1">
    <source>
        <dbReference type="ARBA" id="ARBA00009477"/>
    </source>
</evidence>
<keyword evidence="5" id="KW-1185">Reference proteome</keyword>
<keyword evidence="2" id="KW-0175">Coiled coil</keyword>
<dbReference type="RefSeq" id="WP_090494674.1">
    <property type="nucleotide sequence ID" value="NZ_BJXY01000025.1"/>
</dbReference>
<accession>A0AA37S1C4</accession>
<dbReference type="PANTHER" id="PTHR30469:SF20">
    <property type="entry name" value="EFFLUX RND TRANSPORTER PERIPLASMIC ADAPTOR SUBUNIT"/>
    <property type="match status" value="1"/>
</dbReference>
<name>A0AA37S1C4_9GAMM</name>
<reference evidence="4" key="1">
    <citation type="journal article" date="2014" name="Int. J. Syst. Evol. Microbiol.">
        <title>Complete genome sequence of Corynebacterium casei LMG S-19264T (=DSM 44701T), isolated from a smear-ripened cheese.</title>
        <authorList>
            <consortium name="US DOE Joint Genome Institute (JGI-PGF)"/>
            <person name="Walter F."/>
            <person name="Albersmeier A."/>
            <person name="Kalinowski J."/>
            <person name="Ruckert C."/>
        </authorList>
    </citation>
    <scope>NUCLEOTIDE SEQUENCE</scope>
    <source>
        <strain evidence="4">NBRC 103034</strain>
    </source>
</reference>
<evidence type="ECO:0000313" key="4">
    <source>
        <dbReference type="EMBL" id="GLQ02086.1"/>
    </source>
</evidence>
<dbReference type="Gene3D" id="2.40.50.100">
    <property type="match status" value="1"/>
</dbReference>
<dbReference type="Gene3D" id="1.10.287.470">
    <property type="entry name" value="Helix hairpin bin"/>
    <property type="match status" value="1"/>
</dbReference>
<feature type="domain" description="Multidrug resistance protein MdtA-like alpha-helical hairpin" evidence="3">
    <location>
        <begin position="96"/>
        <end position="162"/>
    </location>
</feature>
<dbReference type="InterPro" id="IPR006143">
    <property type="entry name" value="RND_pump_MFP"/>
</dbReference>
<dbReference type="AlphaFoldDB" id="A0AA37S1C4"/>
<evidence type="ECO:0000313" key="5">
    <source>
        <dbReference type="Proteomes" id="UP001161408"/>
    </source>
</evidence>